<keyword evidence="5" id="KW-1185">Reference proteome</keyword>
<name>A0A371AT87_9FIRM</name>
<feature type="transmembrane region" description="Helical" evidence="3">
    <location>
        <begin position="85"/>
        <end position="107"/>
    </location>
</feature>
<dbReference type="Proteomes" id="UP000255036">
    <property type="component" value="Unassembled WGS sequence"/>
</dbReference>
<dbReference type="Pfam" id="PF02632">
    <property type="entry name" value="BioY"/>
    <property type="match status" value="1"/>
</dbReference>
<dbReference type="PANTHER" id="PTHR34295">
    <property type="entry name" value="BIOTIN TRANSPORTER BIOY"/>
    <property type="match status" value="1"/>
</dbReference>
<feature type="transmembrane region" description="Helical" evidence="3">
    <location>
        <begin position="12"/>
        <end position="33"/>
    </location>
</feature>
<dbReference type="PANTHER" id="PTHR34295:SF1">
    <property type="entry name" value="BIOTIN TRANSPORTER BIOY"/>
    <property type="match status" value="1"/>
</dbReference>
<proteinExistence type="inferred from homology"/>
<dbReference type="OrthoDB" id="9803495at2"/>
<comment type="caution">
    <text evidence="4">The sequence shown here is derived from an EMBL/GenBank/DDBJ whole genome shotgun (WGS) entry which is preliminary data.</text>
</comment>
<keyword evidence="2" id="KW-0813">Transport</keyword>
<keyword evidence="3" id="KW-1133">Transmembrane helix</keyword>
<evidence type="ECO:0000313" key="5">
    <source>
        <dbReference type="Proteomes" id="UP000255036"/>
    </source>
</evidence>
<gene>
    <name evidence="4" type="ORF">DWV06_12610</name>
</gene>
<protein>
    <recommendedName>
        <fullName evidence="2">Biotin transporter</fullName>
    </recommendedName>
</protein>
<reference evidence="4 5" key="1">
    <citation type="submission" date="2018-07" db="EMBL/GenBank/DDBJ databases">
        <title>Anaerosacharophilus polymeroproducens gen. nov. sp. nov., an anaerobic bacterium isolated from salt field.</title>
        <authorList>
            <person name="Kim W."/>
            <person name="Yang S.-H."/>
            <person name="Oh J."/>
            <person name="Lee J.-H."/>
            <person name="Kwon K.K."/>
        </authorList>
    </citation>
    <scope>NUCLEOTIDE SEQUENCE [LARGE SCALE GENOMIC DNA]</scope>
    <source>
        <strain evidence="4 5">MCWD5</strain>
    </source>
</reference>
<organism evidence="4 5">
    <name type="scientific">Anaerosacchariphilus polymeriproducens</name>
    <dbReference type="NCBI Taxonomy" id="1812858"/>
    <lineage>
        <taxon>Bacteria</taxon>
        <taxon>Bacillati</taxon>
        <taxon>Bacillota</taxon>
        <taxon>Clostridia</taxon>
        <taxon>Lachnospirales</taxon>
        <taxon>Lachnospiraceae</taxon>
        <taxon>Anaerosacchariphilus</taxon>
    </lineage>
</organism>
<keyword evidence="2" id="KW-1003">Cell membrane</keyword>
<comment type="subcellular location">
    <subcellularLocation>
        <location evidence="2">Cell membrane</location>
        <topology evidence="2">Multi-pass membrane protein</topology>
    </subcellularLocation>
</comment>
<comment type="similarity">
    <text evidence="1 2">Belongs to the BioY family.</text>
</comment>
<evidence type="ECO:0000256" key="1">
    <source>
        <dbReference type="ARBA" id="ARBA00010692"/>
    </source>
</evidence>
<sequence length="185" mass="19995">MVMESKKSKFKTLNLVYIALFSVLITICSWIYVPTVVPFTLQTFAIFCALCLLGGKLGTCSIIVYILLGVVGIPVFAGFNGGVGALLGATGGYIIGFIFMGLIYWLITGIFGNKTYISFIAMILGLAVCYAIGTAWFMFVYIQKSGSISLLSVLGLCVFPFIIPDMIKMILAVFLAKKLACCVKV</sequence>
<feature type="transmembrane region" description="Helical" evidence="3">
    <location>
        <begin position="39"/>
        <end position="55"/>
    </location>
</feature>
<evidence type="ECO:0000313" key="4">
    <source>
        <dbReference type="EMBL" id="RDU22786.1"/>
    </source>
</evidence>
<dbReference type="PIRSF" id="PIRSF016661">
    <property type="entry name" value="BioY"/>
    <property type="match status" value="1"/>
</dbReference>
<dbReference type="GO" id="GO:0005886">
    <property type="term" value="C:plasma membrane"/>
    <property type="evidence" value="ECO:0007669"/>
    <property type="project" value="UniProtKB-SubCell"/>
</dbReference>
<dbReference type="InterPro" id="IPR003784">
    <property type="entry name" value="BioY"/>
</dbReference>
<keyword evidence="3" id="KW-0812">Transmembrane</keyword>
<keyword evidence="2 3" id="KW-0472">Membrane</keyword>
<feature type="transmembrane region" description="Helical" evidence="3">
    <location>
        <begin position="62"/>
        <end position="79"/>
    </location>
</feature>
<evidence type="ECO:0000256" key="3">
    <source>
        <dbReference type="SAM" id="Phobius"/>
    </source>
</evidence>
<feature type="transmembrane region" description="Helical" evidence="3">
    <location>
        <begin position="119"/>
        <end position="142"/>
    </location>
</feature>
<dbReference type="Gene3D" id="1.10.1760.20">
    <property type="match status" value="1"/>
</dbReference>
<accession>A0A371AT87</accession>
<dbReference type="GO" id="GO:0015225">
    <property type="term" value="F:biotin transmembrane transporter activity"/>
    <property type="evidence" value="ECO:0007669"/>
    <property type="project" value="UniProtKB-UniRule"/>
</dbReference>
<evidence type="ECO:0000256" key="2">
    <source>
        <dbReference type="PIRNR" id="PIRNR016661"/>
    </source>
</evidence>
<feature type="transmembrane region" description="Helical" evidence="3">
    <location>
        <begin position="148"/>
        <end position="167"/>
    </location>
</feature>
<dbReference type="EMBL" id="QRCT01000045">
    <property type="protein sequence ID" value="RDU22786.1"/>
    <property type="molecule type" value="Genomic_DNA"/>
</dbReference>
<dbReference type="AlphaFoldDB" id="A0A371AT87"/>